<gene>
    <name evidence="1" type="ORF">CFP56_025525</name>
</gene>
<keyword evidence="2" id="KW-1185">Reference proteome</keyword>
<evidence type="ECO:0000313" key="1">
    <source>
        <dbReference type="EMBL" id="KAK7833550.1"/>
    </source>
</evidence>
<name>A0AAW0K3S4_QUESU</name>
<dbReference type="AlphaFoldDB" id="A0AAW0K3S4"/>
<protein>
    <submittedName>
        <fullName evidence="1">Uncharacterized protein</fullName>
    </submittedName>
</protein>
<sequence length="111" mass="12551">GESCNTTDTIVNLTDSGNLVLYGYSYEYGNVTSLWESFENLGMLLSGRDDPGSGNFTFMNAIIVNKEGTTIYWKSLVKFCKFLTTIEVQNDNNFENARLVLNFSGKIEYWT</sequence>
<dbReference type="Proteomes" id="UP000237347">
    <property type="component" value="Unassembled WGS sequence"/>
</dbReference>
<feature type="non-terminal residue" evidence="1">
    <location>
        <position position="1"/>
    </location>
</feature>
<evidence type="ECO:0000313" key="2">
    <source>
        <dbReference type="Proteomes" id="UP000237347"/>
    </source>
</evidence>
<proteinExistence type="predicted"/>
<accession>A0AAW0K3S4</accession>
<organism evidence="1 2">
    <name type="scientific">Quercus suber</name>
    <name type="common">Cork oak</name>
    <dbReference type="NCBI Taxonomy" id="58331"/>
    <lineage>
        <taxon>Eukaryota</taxon>
        <taxon>Viridiplantae</taxon>
        <taxon>Streptophyta</taxon>
        <taxon>Embryophyta</taxon>
        <taxon>Tracheophyta</taxon>
        <taxon>Spermatophyta</taxon>
        <taxon>Magnoliopsida</taxon>
        <taxon>eudicotyledons</taxon>
        <taxon>Gunneridae</taxon>
        <taxon>Pentapetalae</taxon>
        <taxon>rosids</taxon>
        <taxon>fabids</taxon>
        <taxon>Fagales</taxon>
        <taxon>Fagaceae</taxon>
        <taxon>Quercus</taxon>
    </lineage>
</organism>
<dbReference type="EMBL" id="PKMF04000404">
    <property type="protein sequence ID" value="KAK7833550.1"/>
    <property type="molecule type" value="Genomic_DNA"/>
</dbReference>
<reference evidence="1 2" key="1">
    <citation type="journal article" date="2018" name="Sci. Data">
        <title>The draft genome sequence of cork oak.</title>
        <authorList>
            <person name="Ramos A.M."/>
            <person name="Usie A."/>
            <person name="Barbosa P."/>
            <person name="Barros P.M."/>
            <person name="Capote T."/>
            <person name="Chaves I."/>
            <person name="Simoes F."/>
            <person name="Abreu I."/>
            <person name="Carrasquinho I."/>
            <person name="Faro C."/>
            <person name="Guimaraes J.B."/>
            <person name="Mendonca D."/>
            <person name="Nobrega F."/>
            <person name="Rodrigues L."/>
            <person name="Saibo N.J.M."/>
            <person name="Varela M.C."/>
            <person name="Egas C."/>
            <person name="Matos J."/>
            <person name="Miguel C.M."/>
            <person name="Oliveira M.M."/>
            <person name="Ricardo C.P."/>
            <person name="Goncalves S."/>
        </authorList>
    </citation>
    <scope>NUCLEOTIDE SEQUENCE [LARGE SCALE GENOMIC DNA]</scope>
    <source>
        <strain evidence="2">cv. HL8</strain>
    </source>
</reference>
<comment type="caution">
    <text evidence="1">The sequence shown here is derived from an EMBL/GenBank/DDBJ whole genome shotgun (WGS) entry which is preliminary data.</text>
</comment>